<proteinExistence type="predicted"/>
<organism evidence="3 5">
    <name type="scientific">Legionella moravica</name>
    <dbReference type="NCBI Taxonomy" id="39962"/>
    <lineage>
        <taxon>Bacteria</taxon>
        <taxon>Pseudomonadati</taxon>
        <taxon>Pseudomonadota</taxon>
        <taxon>Gammaproteobacteria</taxon>
        <taxon>Legionellales</taxon>
        <taxon>Legionellaceae</taxon>
        <taxon>Legionella</taxon>
    </lineage>
</organism>
<evidence type="ECO:0000313" key="3">
    <source>
        <dbReference type="EMBL" id="STX63612.1"/>
    </source>
</evidence>
<reference evidence="2 4" key="1">
    <citation type="submission" date="2015-11" db="EMBL/GenBank/DDBJ databases">
        <title>Genomic analysis of 38 Legionella species identifies large and diverse effector repertoires.</title>
        <authorList>
            <person name="Burstein D."/>
            <person name="Amaro F."/>
            <person name="Zusman T."/>
            <person name="Lifshitz Z."/>
            <person name="Cohen O."/>
            <person name="Gilbert J.A."/>
            <person name="Pupko T."/>
            <person name="Shuman H.A."/>
            <person name="Segal G."/>
        </authorList>
    </citation>
    <scope>NUCLEOTIDE SEQUENCE [LARGE SCALE GENOMIC DNA]</scope>
    <source>
        <strain evidence="2 4">ATCC 43877</strain>
    </source>
</reference>
<protein>
    <submittedName>
        <fullName evidence="3">Uncharacterized protein</fullName>
    </submittedName>
</protein>
<dbReference type="OrthoDB" id="5652302at2"/>
<dbReference type="PROSITE" id="PS50088">
    <property type="entry name" value="ANK_REPEAT"/>
    <property type="match status" value="1"/>
</dbReference>
<name>A0A378K1P2_9GAMM</name>
<reference evidence="3 5" key="2">
    <citation type="submission" date="2018-06" db="EMBL/GenBank/DDBJ databases">
        <authorList>
            <consortium name="Pathogen Informatics"/>
            <person name="Doyle S."/>
        </authorList>
    </citation>
    <scope>NUCLEOTIDE SEQUENCE [LARGE SCALE GENOMIC DNA]</scope>
    <source>
        <strain evidence="3 5">NCTC12239</strain>
    </source>
</reference>
<evidence type="ECO:0000313" key="5">
    <source>
        <dbReference type="Proteomes" id="UP000254040"/>
    </source>
</evidence>
<evidence type="ECO:0000313" key="2">
    <source>
        <dbReference type="EMBL" id="KTD31034.1"/>
    </source>
</evidence>
<feature type="repeat" description="ANK" evidence="1">
    <location>
        <begin position="184"/>
        <end position="216"/>
    </location>
</feature>
<dbReference type="InterPro" id="IPR002110">
    <property type="entry name" value="Ankyrin_rpt"/>
</dbReference>
<dbReference type="STRING" id="39962.Lmor_3141"/>
<dbReference type="Gene3D" id="1.25.40.20">
    <property type="entry name" value="Ankyrin repeat-containing domain"/>
    <property type="match status" value="1"/>
</dbReference>
<dbReference type="Proteomes" id="UP000254040">
    <property type="component" value="Unassembled WGS sequence"/>
</dbReference>
<dbReference type="RefSeq" id="WP_028384855.1">
    <property type="nucleotide sequence ID" value="NZ_CAAAJG010000020.1"/>
</dbReference>
<gene>
    <name evidence="2" type="ORF">Lmor_3141</name>
    <name evidence="3" type="ORF">NCTC12239_02560</name>
</gene>
<keyword evidence="1" id="KW-0040">ANK repeat</keyword>
<keyword evidence="4" id="KW-1185">Reference proteome</keyword>
<evidence type="ECO:0000256" key="1">
    <source>
        <dbReference type="PROSITE-ProRule" id="PRU00023"/>
    </source>
</evidence>
<dbReference type="InterPro" id="IPR036770">
    <property type="entry name" value="Ankyrin_rpt-contain_sf"/>
</dbReference>
<evidence type="ECO:0000313" key="4">
    <source>
        <dbReference type="Proteomes" id="UP000054985"/>
    </source>
</evidence>
<dbReference type="EMBL" id="LNYN01000042">
    <property type="protein sequence ID" value="KTD31034.1"/>
    <property type="molecule type" value="Genomic_DNA"/>
</dbReference>
<dbReference type="Proteomes" id="UP000054985">
    <property type="component" value="Unassembled WGS sequence"/>
</dbReference>
<sequence>MIIENAILFRYKKKVKTAEPDTDLLFDVISQYIKEMNWIYEGTAVQQEIHKLKEQRKLKVNCFMLTNFFIHMSTQIGVSSDDCFQVVIPNFVGTTNNPYIQGDYKPFSSTYCANSDGLYEFDVHCIAMINNACFDLLLQVKYPLVNDGVDLYSSLSLAMNDDKLDDFKLLLPFLLDINEQSPITGCTLLHLALSEEKFEFALELLKSGAQDNILDNCKTTALDLLNNKLYEPSVSLEILSKAREYQDFKIELLIKKQLEIQRQAVITIMSFWRKGHNTNTSNASLTQELRTEPIFMGV</sequence>
<dbReference type="AlphaFoldDB" id="A0A378K1P2"/>
<dbReference type="EMBL" id="UGOG01000001">
    <property type="protein sequence ID" value="STX63612.1"/>
    <property type="molecule type" value="Genomic_DNA"/>
</dbReference>
<dbReference type="SUPFAM" id="SSF48403">
    <property type="entry name" value="Ankyrin repeat"/>
    <property type="match status" value="1"/>
</dbReference>
<accession>A0A378K1P2</accession>